<evidence type="ECO:0000256" key="4">
    <source>
        <dbReference type="ARBA" id="ARBA00012564"/>
    </source>
</evidence>
<dbReference type="CDD" id="cd09600">
    <property type="entry name" value="M1_APN"/>
    <property type="match status" value="1"/>
</dbReference>
<dbReference type="EC" id="3.4.11.2" evidence="4 12"/>
<dbReference type="InterPro" id="IPR037144">
    <property type="entry name" value="Peptidase_M1_pepN_C_sf"/>
</dbReference>
<keyword evidence="9 17" id="KW-0378">Hydrolase</keyword>
<dbReference type="GO" id="GO:0008270">
    <property type="term" value="F:zinc ion binding"/>
    <property type="evidence" value="ECO:0007669"/>
    <property type="project" value="InterPro"/>
</dbReference>
<dbReference type="SUPFAM" id="SSF63737">
    <property type="entry name" value="Leukotriene A4 hydrolase N-terminal domain"/>
    <property type="match status" value="1"/>
</dbReference>
<dbReference type="InterPro" id="IPR001930">
    <property type="entry name" value="Peptidase_M1"/>
</dbReference>
<dbReference type="Gene3D" id="1.25.50.10">
    <property type="entry name" value="Peptidase M1, alanyl aminopeptidase, C-terminal domain"/>
    <property type="match status" value="1"/>
</dbReference>
<dbReference type="Gene3D" id="2.60.40.1730">
    <property type="entry name" value="tricorn interacting facor f3 domain"/>
    <property type="match status" value="1"/>
</dbReference>
<dbReference type="RefSeq" id="WP_252223395.1">
    <property type="nucleotide sequence ID" value="NZ_CP098732.1"/>
</dbReference>
<evidence type="ECO:0000259" key="16">
    <source>
        <dbReference type="Pfam" id="PF17900"/>
    </source>
</evidence>
<dbReference type="Proteomes" id="UP001056716">
    <property type="component" value="Chromosome"/>
</dbReference>
<comment type="similarity">
    <text evidence="3">Belongs to the peptidase M1 family.</text>
</comment>
<dbReference type="Pfam" id="PF17900">
    <property type="entry name" value="Peptidase_M1_N"/>
    <property type="match status" value="1"/>
</dbReference>
<evidence type="ECO:0000256" key="5">
    <source>
        <dbReference type="ARBA" id="ARBA00015611"/>
    </source>
</evidence>
<evidence type="ECO:0000259" key="15">
    <source>
        <dbReference type="Pfam" id="PF17432"/>
    </source>
</evidence>
<feature type="domain" description="Peptidase M1 membrane alanine aminopeptidase" evidence="13">
    <location>
        <begin position="233"/>
        <end position="445"/>
    </location>
</feature>
<feature type="domain" description="Peptidase M1 alanyl aminopeptidase Ig-like fold" evidence="14">
    <location>
        <begin position="451"/>
        <end position="556"/>
    </location>
</feature>
<evidence type="ECO:0000256" key="12">
    <source>
        <dbReference type="NCBIfam" id="TIGR02414"/>
    </source>
</evidence>
<dbReference type="GO" id="GO:0006508">
    <property type="term" value="P:proteolysis"/>
    <property type="evidence" value="ECO:0007669"/>
    <property type="project" value="UniProtKB-UniRule"/>
</dbReference>
<dbReference type="Pfam" id="PF17432">
    <property type="entry name" value="DUF3458_C"/>
    <property type="match status" value="1"/>
</dbReference>
<evidence type="ECO:0000256" key="6">
    <source>
        <dbReference type="ARBA" id="ARBA00022438"/>
    </source>
</evidence>
<feature type="domain" description="Peptidase M1 alanyl aminopeptidase C-terminal" evidence="15">
    <location>
        <begin position="560"/>
        <end position="867"/>
    </location>
</feature>
<dbReference type="InterPro" id="IPR024601">
    <property type="entry name" value="Peptidase_M1_pepN_C"/>
</dbReference>
<comment type="catalytic activity">
    <reaction evidence="1">
        <text>Release of an N-terminal amino acid, Xaa-|-Yaa- from a peptide, amide or arylamide. Xaa is preferably Ala, but may be most amino acids including Pro (slow action). When a terminal hydrophobic residue is followed by a prolyl residue, the two may be released as an intact Xaa-Pro dipeptide.</text>
        <dbReference type="EC" id="3.4.11.2"/>
    </reaction>
</comment>
<dbReference type="GO" id="GO:0008237">
    <property type="term" value="F:metallopeptidase activity"/>
    <property type="evidence" value="ECO:0007669"/>
    <property type="project" value="UniProtKB-UniRule"/>
</dbReference>
<dbReference type="Gene3D" id="2.60.40.1840">
    <property type="match status" value="1"/>
</dbReference>
<dbReference type="NCBIfam" id="TIGR02414">
    <property type="entry name" value="pepN_proteo"/>
    <property type="match status" value="1"/>
</dbReference>
<keyword evidence="8" id="KW-0479">Metal-binding</keyword>
<reference evidence="17" key="1">
    <citation type="submission" date="2022-06" db="EMBL/GenBank/DDBJ databases">
        <title>Isolation, identification and characterization of iprodione-degrading strains in Lhasa, Tibet.</title>
        <authorList>
            <person name="Pan H."/>
        </authorList>
    </citation>
    <scope>NUCLEOTIDE SEQUENCE</scope>
    <source>
        <strain evidence="17">Y-23</strain>
    </source>
</reference>
<dbReference type="InterPro" id="IPR045357">
    <property type="entry name" value="Aminopeptidase_N-like_N"/>
</dbReference>
<evidence type="ECO:0000259" key="14">
    <source>
        <dbReference type="Pfam" id="PF11940"/>
    </source>
</evidence>
<dbReference type="SUPFAM" id="SSF55486">
    <property type="entry name" value="Metalloproteases ('zincins'), catalytic domain"/>
    <property type="match status" value="1"/>
</dbReference>
<evidence type="ECO:0000256" key="8">
    <source>
        <dbReference type="ARBA" id="ARBA00022723"/>
    </source>
</evidence>
<accession>A0AAE9LTX7</accession>
<keyword evidence="7" id="KW-0645">Protease</keyword>
<keyword evidence="18" id="KW-1185">Reference proteome</keyword>
<feature type="domain" description="Aminopeptidase N-like N-terminal" evidence="16">
    <location>
        <begin position="32"/>
        <end position="193"/>
    </location>
</feature>
<dbReference type="Gene3D" id="3.30.2010.30">
    <property type="match status" value="1"/>
</dbReference>
<dbReference type="InterPro" id="IPR038438">
    <property type="entry name" value="PepN_Ig-like_sf"/>
</dbReference>
<evidence type="ECO:0000256" key="3">
    <source>
        <dbReference type="ARBA" id="ARBA00010136"/>
    </source>
</evidence>
<keyword evidence="11" id="KW-0482">Metalloprotease</keyword>
<dbReference type="PANTHER" id="PTHR46322">
    <property type="entry name" value="PUROMYCIN-SENSITIVE AMINOPEPTIDASE"/>
    <property type="match status" value="1"/>
</dbReference>
<evidence type="ECO:0000256" key="11">
    <source>
        <dbReference type="ARBA" id="ARBA00023049"/>
    </source>
</evidence>
<protein>
    <recommendedName>
        <fullName evidence="5 12">Aminopeptidase N</fullName>
        <ecNumber evidence="4 12">3.4.11.2</ecNumber>
    </recommendedName>
</protein>
<evidence type="ECO:0000256" key="1">
    <source>
        <dbReference type="ARBA" id="ARBA00000098"/>
    </source>
</evidence>
<evidence type="ECO:0000256" key="10">
    <source>
        <dbReference type="ARBA" id="ARBA00022833"/>
    </source>
</evidence>
<evidence type="ECO:0000313" key="17">
    <source>
        <dbReference type="EMBL" id="USE84579.1"/>
    </source>
</evidence>
<dbReference type="FunFam" id="3.30.2010.30:FF:000002">
    <property type="entry name" value="Putative aminopeptidase N"/>
    <property type="match status" value="1"/>
</dbReference>
<dbReference type="Pfam" id="PF11940">
    <property type="entry name" value="DUF3458"/>
    <property type="match status" value="1"/>
</dbReference>
<organism evidence="17 18">
    <name type="scientific">Acinetobacter tibetensis</name>
    <dbReference type="NCBI Taxonomy" id="2943497"/>
    <lineage>
        <taxon>Bacteria</taxon>
        <taxon>Pseudomonadati</taxon>
        <taxon>Pseudomonadota</taxon>
        <taxon>Gammaproteobacteria</taxon>
        <taxon>Moraxellales</taxon>
        <taxon>Moraxellaceae</taxon>
        <taxon>Acinetobacter</taxon>
    </lineage>
</organism>
<evidence type="ECO:0000256" key="2">
    <source>
        <dbReference type="ARBA" id="ARBA00001947"/>
    </source>
</evidence>
<dbReference type="PRINTS" id="PR00756">
    <property type="entry name" value="ALADIPTASE"/>
</dbReference>
<dbReference type="Pfam" id="PF01433">
    <property type="entry name" value="Peptidase_M1"/>
    <property type="match status" value="1"/>
</dbReference>
<dbReference type="KEGG" id="atz:M5E07_07255"/>
<dbReference type="AlphaFoldDB" id="A0AAE9LTX7"/>
<proteinExistence type="inferred from homology"/>
<dbReference type="PANTHER" id="PTHR46322:SF1">
    <property type="entry name" value="PUROMYCIN-SENSITIVE AMINOPEPTIDASE"/>
    <property type="match status" value="1"/>
</dbReference>
<sequence>MNIAANPVVEADQTVYLKDYQKPVFLVDSINLDIQVYAEHTQVDANLVMKRQTEGDLVLLGRDLELKSISLNGQVLNVSDYTLDSEQLVIHNAPNEVILETSVIIHPESNTQLEGLYQAASDLYVTQNEPEGFRKITFYPDRPDVLGVFTTRVEADKKYPVLLANGNLLETGLVGEDRHFAIWQDPTKKPSYLFACVIGDLAVLKDRYTTSEGRDVALEIYAEEKDIPKCHIAMEALKHSMRWDEEHYGRPYDLDNYMIVATSAFNMGAMENKGLNIFNTSCVLADEEYTTDAAIMRVQSVIAHEYFHNWTGNRITCRDWFQLCLKEGLTVFRDQSFSEDLQSAAVQRIDDVAVLKAHQFPEDSGPLSHPPRPDHFVEINNFYTATVYEKGAEINRMMATLLGKEKFRKGTDEYFRRHDGQAVTVEDWVAALTAGSGVDLSNFLTWYNQPGTPKLEATGEYDAVAQTYRLSFKQSLKAHAKYPNLKAVPIPVALALFNAETGEQYTLQSEALFENGVKDGVYLFDQEQASIVFTGVTAKPVVSLLRNFSAPVNLEFNYSDEELAFLLQYETNGFNQWQATQTLLERVLLNDHDAAIYVQAIKNTLPALVEKDPLLASRLFDVPSEGYLGSRIDENYNPAVIQEKRNALLNTLARELGQFCKETYLALDPDLQKDFSQAMGVRALKNIMLMMLARQGDVEAFDLAYSQYTNTRNMSERLGALRVLVWNDALQASVALEDFYARFKDEALSLDQWFTVQASHPNATVESIQTLINHPDYDLGVPNRIRAVSGGLNSNPVNTWSFGVEHFVDLAKYLDEKNPILGSRLLQVLSRWYTLAEPQRSDVLASLEALKPQVKSKNVVETLNSMLSI</sequence>
<name>A0AAE9LTX7_9GAMM</name>
<dbReference type="EMBL" id="CP098732">
    <property type="protein sequence ID" value="USE84579.1"/>
    <property type="molecule type" value="Genomic_DNA"/>
</dbReference>
<keyword evidence="10" id="KW-0862">Zinc</keyword>
<evidence type="ECO:0000256" key="9">
    <source>
        <dbReference type="ARBA" id="ARBA00022801"/>
    </source>
</evidence>
<comment type="cofactor">
    <cofactor evidence="2">
        <name>Zn(2+)</name>
        <dbReference type="ChEBI" id="CHEBI:29105"/>
    </cofactor>
</comment>
<dbReference type="InterPro" id="IPR014782">
    <property type="entry name" value="Peptidase_M1_dom"/>
</dbReference>
<gene>
    <name evidence="17" type="primary">pepN</name>
    <name evidence="17" type="ORF">M5E07_07255</name>
</gene>
<dbReference type="InterPro" id="IPR035414">
    <property type="entry name" value="Peptidase_M1_pepN_Ig-like"/>
</dbReference>
<dbReference type="InterPro" id="IPR042097">
    <property type="entry name" value="Aminopeptidase_N-like_N_sf"/>
</dbReference>
<evidence type="ECO:0000259" key="13">
    <source>
        <dbReference type="Pfam" id="PF01433"/>
    </source>
</evidence>
<keyword evidence="6 17" id="KW-0031">Aminopeptidase</keyword>
<evidence type="ECO:0000256" key="7">
    <source>
        <dbReference type="ARBA" id="ARBA00022670"/>
    </source>
</evidence>
<dbReference type="InterPro" id="IPR027268">
    <property type="entry name" value="Peptidase_M4/M1_CTD_sf"/>
</dbReference>
<dbReference type="GO" id="GO:0016285">
    <property type="term" value="F:alanyl aminopeptidase activity"/>
    <property type="evidence" value="ECO:0007669"/>
    <property type="project" value="UniProtKB-EC"/>
</dbReference>
<dbReference type="InterPro" id="IPR012779">
    <property type="entry name" value="Peptidase_M1_pepN"/>
</dbReference>
<dbReference type="Gene3D" id="1.10.390.10">
    <property type="entry name" value="Neutral Protease Domain 2"/>
    <property type="match status" value="1"/>
</dbReference>
<evidence type="ECO:0000313" key="18">
    <source>
        <dbReference type="Proteomes" id="UP001056716"/>
    </source>
</evidence>